<dbReference type="EMBL" id="BLYO01000161">
    <property type="protein sequence ID" value="GFO99012.1"/>
    <property type="molecule type" value="Genomic_DNA"/>
</dbReference>
<dbReference type="AlphaFoldDB" id="A0A8H9F7J7"/>
<dbReference type="GO" id="GO:0005525">
    <property type="term" value="F:GTP binding"/>
    <property type="evidence" value="ECO:0007669"/>
    <property type="project" value="InterPro"/>
</dbReference>
<organism evidence="1 2">
    <name type="scientific">Lactobacillus helveticus</name>
    <name type="common">Lactobacillus suntoryeus</name>
    <dbReference type="NCBI Taxonomy" id="1587"/>
    <lineage>
        <taxon>Bacteria</taxon>
        <taxon>Bacillati</taxon>
        <taxon>Bacillota</taxon>
        <taxon>Bacilli</taxon>
        <taxon>Lactobacillales</taxon>
        <taxon>Lactobacillaceae</taxon>
        <taxon>Lactobacillus</taxon>
    </lineage>
</organism>
<dbReference type="Gene3D" id="3.40.50.300">
    <property type="entry name" value="P-loop containing nucleotide triphosphate hydrolases"/>
    <property type="match status" value="1"/>
</dbReference>
<evidence type="ECO:0000313" key="2">
    <source>
        <dbReference type="Proteomes" id="UP000618094"/>
    </source>
</evidence>
<name>A0A8H9F7J7_LACHE</name>
<dbReference type="Proteomes" id="UP000618094">
    <property type="component" value="Unassembled WGS sequence"/>
</dbReference>
<dbReference type="InterPro" id="IPR004881">
    <property type="entry name" value="Ribosome_biogen_GTPase_RsgA"/>
</dbReference>
<protein>
    <recommendedName>
        <fullName evidence="3">Ribosome biogenesis GTPase RsgA</fullName>
    </recommendedName>
</protein>
<evidence type="ECO:0008006" key="3">
    <source>
        <dbReference type="Google" id="ProtNLM"/>
    </source>
</evidence>
<evidence type="ECO:0000313" key="1">
    <source>
        <dbReference type="EMBL" id="GFO99012.1"/>
    </source>
</evidence>
<dbReference type="GO" id="GO:0003924">
    <property type="term" value="F:GTPase activity"/>
    <property type="evidence" value="ECO:0007669"/>
    <property type="project" value="InterPro"/>
</dbReference>
<dbReference type="InterPro" id="IPR027417">
    <property type="entry name" value="P-loop_NTPase"/>
</dbReference>
<sequence length="102" mass="11685">MGKVRKGDEKGKHTTTSIKLYSLPSLHAYYLDTPGFKAISSNYHKDQPSVFADIDKLALQCKFRNCRHLSEPKCAVKEAVKNGLITQEHYQSYLNFEARNHK</sequence>
<dbReference type="PANTHER" id="PTHR32120">
    <property type="entry name" value="SMALL RIBOSOMAL SUBUNIT BIOGENESIS GTPASE RSGA"/>
    <property type="match status" value="1"/>
</dbReference>
<gene>
    <name evidence="1" type="ORF">LHEH8_07680</name>
</gene>
<dbReference type="SUPFAM" id="SSF52540">
    <property type="entry name" value="P-loop containing nucleoside triphosphate hydrolases"/>
    <property type="match status" value="1"/>
</dbReference>
<accession>A0A8H9F7J7</accession>
<comment type="caution">
    <text evidence="1">The sequence shown here is derived from an EMBL/GenBank/DDBJ whole genome shotgun (WGS) entry which is preliminary data.</text>
</comment>
<proteinExistence type="predicted"/>
<dbReference type="Gene3D" id="1.10.40.50">
    <property type="entry name" value="Probable gtpase engc, domain 3"/>
    <property type="match status" value="1"/>
</dbReference>
<reference evidence="1" key="1">
    <citation type="submission" date="2020-07" db="EMBL/GenBank/DDBJ databases">
        <title>Draft genome sequence of Lactobacillus helveticus strain H-8.</title>
        <authorList>
            <person name="Endo A."/>
            <person name="Maeno S."/>
            <person name="Kido Y."/>
        </authorList>
    </citation>
    <scope>NUCLEOTIDE SEQUENCE</scope>
    <source>
        <strain evidence="1">H-8</strain>
    </source>
</reference>